<keyword evidence="4" id="KW-1185">Reference proteome</keyword>
<evidence type="ECO:0000256" key="2">
    <source>
        <dbReference type="SAM" id="SignalP"/>
    </source>
</evidence>
<feature type="signal peptide" evidence="2">
    <location>
        <begin position="1"/>
        <end position="25"/>
    </location>
</feature>
<evidence type="ECO:0000313" key="3">
    <source>
        <dbReference type="EMBL" id="CEM30949.1"/>
    </source>
</evidence>
<proteinExistence type="predicted"/>
<dbReference type="AlphaFoldDB" id="A0A0G4GLF7"/>
<evidence type="ECO:0000313" key="4">
    <source>
        <dbReference type="Proteomes" id="UP000041254"/>
    </source>
</evidence>
<keyword evidence="2" id="KW-0732">Signal</keyword>
<accession>A0A0G4GLF7</accession>
<evidence type="ECO:0008006" key="5">
    <source>
        <dbReference type="Google" id="ProtNLM"/>
    </source>
</evidence>
<organism evidence="3 4">
    <name type="scientific">Vitrella brassicaformis (strain CCMP3155)</name>
    <dbReference type="NCBI Taxonomy" id="1169540"/>
    <lineage>
        <taxon>Eukaryota</taxon>
        <taxon>Sar</taxon>
        <taxon>Alveolata</taxon>
        <taxon>Colpodellida</taxon>
        <taxon>Vitrellaceae</taxon>
        <taxon>Vitrella</taxon>
    </lineage>
</organism>
<dbReference type="Proteomes" id="UP000041254">
    <property type="component" value="Unassembled WGS sequence"/>
</dbReference>
<feature type="compositionally biased region" description="Low complexity" evidence="1">
    <location>
        <begin position="43"/>
        <end position="53"/>
    </location>
</feature>
<dbReference type="InParanoid" id="A0A0G4GLF7"/>
<dbReference type="VEuPathDB" id="CryptoDB:Vbra_18225"/>
<evidence type="ECO:0000256" key="1">
    <source>
        <dbReference type="SAM" id="MobiDB-lite"/>
    </source>
</evidence>
<dbReference type="EMBL" id="CDMY01000708">
    <property type="protein sequence ID" value="CEM30949.1"/>
    <property type="molecule type" value="Genomic_DNA"/>
</dbReference>
<feature type="region of interest" description="Disordered" evidence="1">
    <location>
        <begin position="38"/>
        <end position="96"/>
    </location>
</feature>
<protein>
    <recommendedName>
        <fullName evidence="5">RxLR effector protein</fullName>
    </recommendedName>
</protein>
<name>A0A0G4GLF7_VITBC</name>
<sequence>MPPFCYRKLFALIAVFVAVLGTAAAFSVSRLPFTSTNNKIVDSSISSSSSSSSRGHRHGRGNTILAFPLPASHGDDEAFHPPADPVYKADAANSSP</sequence>
<reference evidence="3 4" key="1">
    <citation type="submission" date="2014-11" db="EMBL/GenBank/DDBJ databases">
        <authorList>
            <person name="Zhu J."/>
            <person name="Qi W."/>
            <person name="Song R."/>
        </authorList>
    </citation>
    <scope>NUCLEOTIDE SEQUENCE [LARGE SCALE GENOMIC DNA]</scope>
</reference>
<gene>
    <name evidence="3" type="ORF">Vbra_18225</name>
</gene>
<feature type="chain" id="PRO_5005190170" description="RxLR effector protein" evidence="2">
    <location>
        <begin position="26"/>
        <end position="96"/>
    </location>
</feature>